<evidence type="ECO:0000256" key="1">
    <source>
        <dbReference type="SAM" id="MobiDB-lite"/>
    </source>
</evidence>
<proteinExistence type="predicted"/>
<gene>
    <name evidence="2" type="ORF">Sste5346_007959</name>
</gene>
<comment type="caution">
    <text evidence="2">The sequence shown here is derived from an EMBL/GenBank/DDBJ whole genome shotgun (WGS) entry which is preliminary data.</text>
</comment>
<dbReference type="Proteomes" id="UP001583186">
    <property type="component" value="Unassembled WGS sequence"/>
</dbReference>
<organism evidence="2 3">
    <name type="scientific">Sporothrix stenoceras</name>
    <dbReference type="NCBI Taxonomy" id="5173"/>
    <lineage>
        <taxon>Eukaryota</taxon>
        <taxon>Fungi</taxon>
        <taxon>Dikarya</taxon>
        <taxon>Ascomycota</taxon>
        <taxon>Pezizomycotina</taxon>
        <taxon>Sordariomycetes</taxon>
        <taxon>Sordariomycetidae</taxon>
        <taxon>Ophiostomatales</taxon>
        <taxon>Ophiostomataceae</taxon>
        <taxon>Sporothrix</taxon>
    </lineage>
</organism>
<reference evidence="2 3" key="1">
    <citation type="journal article" date="2024" name="IMA Fungus">
        <title>IMA Genome - F19 : A genome assembly and annotation guide to empower mycologists, including annotated draft genome sequences of Ceratocystis pirilliformis, Diaporthe australafricana, Fusarium ophioides, Paecilomyces lecythidis, and Sporothrix stenoceras.</title>
        <authorList>
            <person name="Aylward J."/>
            <person name="Wilson A.M."/>
            <person name="Visagie C.M."/>
            <person name="Spraker J."/>
            <person name="Barnes I."/>
            <person name="Buitendag C."/>
            <person name="Ceriani C."/>
            <person name="Del Mar Angel L."/>
            <person name="du Plessis D."/>
            <person name="Fuchs T."/>
            <person name="Gasser K."/>
            <person name="Kramer D."/>
            <person name="Li W."/>
            <person name="Munsamy K."/>
            <person name="Piso A."/>
            <person name="Price J.L."/>
            <person name="Sonnekus B."/>
            <person name="Thomas C."/>
            <person name="van der Nest A."/>
            <person name="van Dijk A."/>
            <person name="van Heerden A."/>
            <person name="van Vuuren N."/>
            <person name="Yilmaz N."/>
            <person name="Duong T.A."/>
            <person name="van der Merwe N.A."/>
            <person name="Wingfield M.J."/>
            <person name="Wingfield B.D."/>
        </authorList>
    </citation>
    <scope>NUCLEOTIDE SEQUENCE [LARGE SCALE GENOMIC DNA]</scope>
    <source>
        <strain evidence="2 3">CMW 5346</strain>
    </source>
</reference>
<protein>
    <submittedName>
        <fullName evidence="2">Uncharacterized protein</fullName>
    </submittedName>
</protein>
<dbReference type="EMBL" id="JAWCUI010000057">
    <property type="protein sequence ID" value="KAL1890962.1"/>
    <property type="molecule type" value="Genomic_DNA"/>
</dbReference>
<sequence>MEEALKHEPPKADKDKNGEEDGEEKDGVDLSDRLLFFECQVQLGAVVVGEEHGHGASLSDRVRTEALQAARHMEAIEADDGRVVVRRLGSIKEE</sequence>
<feature type="region of interest" description="Disordered" evidence="1">
    <location>
        <begin position="1"/>
        <end position="27"/>
    </location>
</feature>
<evidence type="ECO:0000313" key="3">
    <source>
        <dbReference type="Proteomes" id="UP001583186"/>
    </source>
</evidence>
<name>A0ABR3YSU6_9PEZI</name>
<evidence type="ECO:0000313" key="2">
    <source>
        <dbReference type="EMBL" id="KAL1890962.1"/>
    </source>
</evidence>
<accession>A0ABR3YSU6</accession>
<keyword evidence="3" id="KW-1185">Reference proteome</keyword>